<evidence type="ECO:0000313" key="2">
    <source>
        <dbReference type="Proteomes" id="UP000708208"/>
    </source>
</evidence>
<proteinExistence type="predicted"/>
<dbReference type="OrthoDB" id="7701249at2759"/>
<evidence type="ECO:0000313" key="1">
    <source>
        <dbReference type="EMBL" id="CAG7826016.1"/>
    </source>
</evidence>
<comment type="caution">
    <text evidence="1">The sequence shown here is derived from an EMBL/GenBank/DDBJ whole genome shotgun (WGS) entry which is preliminary data.</text>
</comment>
<dbReference type="AlphaFoldDB" id="A0A8J2PSH8"/>
<dbReference type="Proteomes" id="UP000708208">
    <property type="component" value="Unassembled WGS sequence"/>
</dbReference>
<keyword evidence="2" id="KW-1185">Reference proteome</keyword>
<accession>A0A8J2PSH8</accession>
<protein>
    <submittedName>
        <fullName evidence="1">Uncharacterized protein</fullName>
    </submittedName>
</protein>
<organism evidence="1 2">
    <name type="scientific">Allacma fusca</name>
    <dbReference type="NCBI Taxonomy" id="39272"/>
    <lineage>
        <taxon>Eukaryota</taxon>
        <taxon>Metazoa</taxon>
        <taxon>Ecdysozoa</taxon>
        <taxon>Arthropoda</taxon>
        <taxon>Hexapoda</taxon>
        <taxon>Collembola</taxon>
        <taxon>Symphypleona</taxon>
        <taxon>Sminthuridae</taxon>
        <taxon>Allacma</taxon>
    </lineage>
</organism>
<feature type="non-terminal residue" evidence="1">
    <location>
        <position position="1"/>
    </location>
</feature>
<name>A0A8J2PSH8_9HEXA</name>
<reference evidence="1" key="1">
    <citation type="submission" date="2021-06" db="EMBL/GenBank/DDBJ databases">
        <authorList>
            <person name="Hodson N. C."/>
            <person name="Mongue J. A."/>
            <person name="Jaron S. K."/>
        </authorList>
    </citation>
    <scope>NUCLEOTIDE SEQUENCE</scope>
</reference>
<gene>
    <name evidence="1" type="ORF">AFUS01_LOCUS36087</name>
</gene>
<dbReference type="EMBL" id="CAJVCH010538277">
    <property type="protein sequence ID" value="CAG7826016.1"/>
    <property type="molecule type" value="Genomic_DNA"/>
</dbReference>
<sequence>NGRWYRETTFSTSLQKSKPLQYQEISEVRARKIAGHHVMDAIDTIDLLPGVARRDGDSENKQLASGKDNLKEDSDLECLGLVGAAEDTSGECAESINFDLAASWNLIATAGL</sequence>